<gene>
    <name evidence="1" type="ORF">VFPFJ_03609</name>
</gene>
<sequence length="79" mass="9057">MDMVIICMARPGRRTREFECRQDLVESRNTICANVDKSRESETGKPNLYEVKTARNRWSSSRLSLAHVQVVDARAMTKG</sequence>
<evidence type="ECO:0000313" key="2">
    <source>
        <dbReference type="Proteomes" id="UP000078340"/>
    </source>
</evidence>
<dbReference type="AlphaFoldDB" id="A0A179HQY2"/>
<name>A0A179HQY2_PURLI</name>
<reference evidence="1 2" key="1">
    <citation type="submission" date="2016-02" db="EMBL/GenBank/DDBJ databases">
        <title>Biosynthesis of antibiotic leucinostatins and their inhibition on Phytophthora in bio-control Purpureocillium lilacinum.</title>
        <authorList>
            <person name="Wang G."/>
            <person name="Liu Z."/>
            <person name="Lin R."/>
            <person name="Li E."/>
            <person name="Mao Z."/>
            <person name="Ling J."/>
            <person name="Yin W."/>
            <person name="Xie B."/>
        </authorList>
    </citation>
    <scope>NUCLEOTIDE SEQUENCE [LARGE SCALE GENOMIC DNA]</scope>
    <source>
        <strain evidence="1">PLFJ-1</strain>
    </source>
</reference>
<proteinExistence type="predicted"/>
<evidence type="ECO:0000313" key="1">
    <source>
        <dbReference type="EMBL" id="OAQ91869.1"/>
    </source>
</evidence>
<dbReference type="EMBL" id="LSBI01000003">
    <property type="protein sequence ID" value="OAQ91869.1"/>
    <property type="molecule type" value="Genomic_DNA"/>
</dbReference>
<accession>A0A179HQY2</accession>
<organism evidence="1 2">
    <name type="scientific">Purpureocillium lilacinum</name>
    <name type="common">Paecilomyces lilacinus</name>
    <dbReference type="NCBI Taxonomy" id="33203"/>
    <lineage>
        <taxon>Eukaryota</taxon>
        <taxon>Fungi</taxon>
        <taxon>Dikarya</taxon>
        <taxon>Ascomycota</taxon>
        <taxon>Pezizomycotina</taxon>
        <taxon>Sordariomycetes</taxon>
        <taxon>Hypocreomycetidae</taxon>
        <taxon>Hypocreales</taxon>
        <taxon>Ophiocordycipitaceae</taxon>
        <taxon>Purpureocillium</taxon>
    </lineage>
</organism>
<protein>
    <submittedName>
        <fullName evidence="1">Uncharacterized protein</fullName>
    </submittedName>
</protein>
<comment type="caution">
    <text evidence="1">The sequence shown here is derived from an EMBL/GenBank/DDBJ whole genome shotgun (WGS) entry which is preliminary data.</text>
</comment>
<dbReference type="Proteomes" id="UP000078340">
    <property type="component" value="Unassembled WGS sequence"/>
</dbReference>